<dbReference type="RefSeq" id="WP_289412393.1">
    <property type="nucleotide sequence ID" value="NZ_JAQIBD010000001.1"/>
</dbReference>
<keyword evidence="4" id="KW-1185">Reference proteome</keyword>
<accession>A0ABT7QW61</accession>
<reference evidence="3" key="1">
    <citation type="submission" date="2023-01" db="EMBL/GenBank/DDBJ databases">
        <title>Sulfurovum sp. zt1-1 genome assembly.</title>
        <authorList>
            <person name="Wang J."/>
        </authorList>
    </citation>
    <scope>NUCLEOTIDE SEQUENCE</scope>
    <source>
        <strain evidence="3">Zt1-1</strain>
    </source>
</reference>
<dbReference type="PANTHER" id="PTHR33823:SF2">
    <property type="entry name" value="RNA POLYMERASE-BINDING TRANSCRIPTION FACTOR DKSA"/>
    <property type="match status" value="1"/>
</dbReference>
<dbReference type="SUPFAM" id="SSF109635">
    <property type="entry name" value="DnaK suppressor protein DksA, alpha-hairpin domain"/>
    <property type="match status" value="1"/>
</dbReference>
<proteinExistence type="predicted"/>
<evidence type="ECO:0000256" key="1">
    <source>
        <dbReference type="PROSITE-ProRule" id="PRU00510"/>
    </source>
</evidence>
<keyword evidence="2" id="KW-0175">Coiled coil</keyword>
<feature type="zinc finger region" description="dksA C4-type" evidence="1">
    <location>
        <begin position="88"/>
        <end position="112"/>
    </location>
</feature>
<dbReference type="InterPro" id="IPR037187">
    <property type="entry name" value="DnaK_N"/>
</dbReference>
<evidence type="ECO:0000313" key="4">
    <source>
        <dbReference type="Proteomes" id="UP001169069"/>
    </source>
</evidence>
<feature type="coiled-coil region" evidence="2">
    <location>
        <begin position="13"/>
        <end position="40"/>
    </location>
</feature>
<dbReference type="EMBL" id="JAQIBD010000001">
    <property type="protein sequence ID" value="MDM5271085.1"/>
    <property type="molecule type" value="Genomic_DNA"/>
</dbReference>
<gene>
    <name evidence="3" type="ORF">PGH07_02710</name>
</gene>
<evidence type="ECO:0000256" key="2">
    <source>
        <dbReference type="SAM" id="Coils"/>
    </source>
</evidence>
<dbReference type="Gene3D" id="1.20.120.910">
    <property type="entry name" value="DksA, coiled-coil domain"/>
    <property type="match status" value="1"/>
</dbReference>
<protein>
    <recommendedName>
        <fullName evidence="5">Transcriptional regulator, TraR/DksA family</fullName>
    </recommendedName>
</protein>
<dbReference type="Proteomes" id="UP001169069">
    <property type="component" value="Unassembled WGS sequence"/>
</dbReference>
<evidence type="ECO:0008006" key="5">
    <source>
        <dbReference type="Google" id="ProtNLM"/>
    </source>
</evidence>
<dbReference type="PANTHER" id="PTHR33823">
    <property type="entry name" value="RNA POLYMERASE-BINDING TRANSCRIPTION FACTOR DKSA-RELATED"/>
    <property type="match status" value="1"/>
</dbReference>
<dbReference type="PROSITE" id="PS51128">
    <property type="entry name" value="ZF_DKSA_2"/>
    <property type="match status" value="1"/>
</dbReference>
<organism evidence="3 4">
    <name type="scientific">Sulfurovum zhangzhouensis</name>
    <dbReference type="NCBI Taxonomy" id="3019067"/>
    <lineage>
        <taxon>Bacteria</taxon>
        <taxon>Pseudomonadati</taxon>
        <taxon>Campylobacterota</taxon>
        <taxon>Epsilonproteobacteria</taxon>
        <taxon>Campylobacterales</taxon>
        <taxon>Sulfurovaceae</taxon>
        <taxon>Sulfurovum</taxon>
    </lineage>
</organism>
<comment type="caution">
    <text evidence="3">The sequence shown here is derived from an EMBL/GenBank/DDBJ whole genome shotgun (WGS) entry which is preliminary data.</text>
</comment>
<name>A0ABT7QW61_9BACT</name>
<evidence type="ECO:0000313" key="3">
    <source>
        <dbReference type="EMBL" id="MDM5271085.1"/>
    </source>
</evidence>
<sequence length="114" mass="13267">MKKREDLDFKEFENLLTERLQHTQANIERLKSELSDVSTDDTINDMEDLASLETLNDNDRILLERQIAELQEIYHALSKIEDGTYGICEESSKLIPVERLRANPIARYIVSKTK</sequence>